<gene>
    <name evidence="13" type="ORF">F3F94_21540</name>
</gene>
<dbReference type="InterPro" id="IPR005702">
    <property type="entry name" value="Wzc-like_C"/>
</dbReference>
<dbReference type="InterPro" id="IPR050445">
    <property type="entry name" value="Bact_polysacc_biosynth/exp"/>
</dbReference>
<evidence type="ECO:0000256" key="3">
    <source>
        <dbReference type="ARBA" id="ARBA00011903"/>
    </source>
</evidence>
<evidence type="ECO:0000256" key="1">
    <source>
        <dbReference type="ARBA" id="ARBA00007316"/>
    </source>
</evidence>
<dbReference type="Gene3D" id="3.40.50.300">
    <property type="entry name" value="P-loop containing nucleotide triphosphate hydrolases"/>
    <property type="match status" value="1"/>
</dbReference>
<dbReference type="GO" id="GO:0005886">
    <property type="term" value="C:plasma membrane"/>
    <property type="evidence" value="ECO:0007669"/>
    <property type="project" value="TreeGrafter"/>
</dbReference>
<comment type="caution">
    <text evidence="13">The sequence shown here is derived from an EMBL/GenBank/DDBJ whole genome shotgun (WGS) entry which is preliminary data.</text>
</comment>
<comment type="similarity">
    <text evidence="2">Belongs to the etk/wzc family.</text>
</comment>
<evidence type="ECO:0000256" key="8">
    <source>
        <dbReference type="ARBA" id="ARBA00023137"/>
    </source>
</evidence>
<name>A0A641MCW4_9BACE</name>
<keyword evidence="8" id="KW-0829">Tyrosine-protein kinase</keyword>
<evidence type="ECO:0000259" key="12">
    <source>
        <dbReference type="Pfam" id="PF13807"/>
    </source>
</evidence>
<protein>
    <recommendedName>
        <fullName evidence="3">non-specific protein-tyrosine kinase</fullName>
        <ecNumber evidence="3">2.7.10.2</ecNumber>
    </recommendedName>
</protein>
<evidence type="ECO:0000259" key="11">
    <source>
        <dbReference type="Pfam" id="PF13614"/>
    </source>
</evidence>
<dbReference type="EC" id="2.7.10.2" evidence="3"/>
<feature type="domain" description="Tyrosine-protein kinase G-rich" evidence="12">
    <location>
        <begin position="75"/>
        <end position="148"/>
    </location>
</feature>
<feature type="domain" description="AAA" evidence="11">
    <location>
        <begin position="224"/>
        <end position="346"/>
    </location>
</feature>
<dbReference type="Pfam" id="PF13614">
    <property type="entry name" value="AAA_31"/>
    <property type="match status" value="1"/>
</dbReference>
<keyword evidence="6 13" id="KW-0418">Kinase</keyword>
<evidence type="ECO:0000256" key="5">
    <source>
        <dbReference type="ARBA" id="ARBA00022741"/>
    </source>
</evidence>
<dbReference type="InterPro" id="IPR032807">
    <property type="entry name" value="GNVR"/>
</dbReference>
<dbReference type="RefSeq" id="WP_149998562.1">
    <property type="nucleotide sequence ID" value="NZ_VWMU01000521.1"/>
</dbReference>
<evidence type="ECO:0000256" key="6">
    <source>
        <dbReference type="ARBA" id="ARBA00022777"/>
    </source>
</evidence>
<feature type="transmembrane region" description="Helical" evidence="10">
    <location>
        <begin position="131"/>
        <end position="152"/>
    </location>
</feature>
<dbReference type="FunFam" id="3.40.50.300:FF:000527">
    <property type="entry name" value="Tyrosine-protein kinase etk"/>
    <property type="match status" value="1"/>
</dbReference>
<evidence type="ECO:0000313" key="13">
    <source>
        <dbReference type="EMBL" id="KAA3701861.1"/>
    </source>
</evidence>
<dbReference type="NCBIfam" id="TIGR01007">
    <property type="entry name" value="eps_fam"/>
    <property type="match status" value="1"/>
</dbReference>
<dbReference type="AlphaFoldDB" id="A0A641MCW4"/>
<evidence type="ECO:0000256" key="9">
    <source>
        <dbReference type="ARBA" id="ARBA00051245"/>
    </source>
</evidence>
<reference evidence="13" key="1">
    <citation type="journal article" date="2019" name="Nat. Med.">
        <title>A library of human gut bacterial isolates paired with longitudinal multiomics data enables mechanistic microbiome research.</title>
        <authorList>
            <person name="Poyet M."/>
            <person name="Groussin M."/>
            <person name="Gibbons S.M."/>
            <person name="Avila-Pacheco J."/>
            <person name="Jiang X."/>
            <person name="Kearney S.M."/>
            <person name="Perrotta A.R."/>
            <person name="Berdy B."/>
            <person name="Zhao S."/>
            <person name="Lieberman T.D."/>
            <person name="Swanson P.K."/>
            <person name="Smith M."/>
            <person name="Roesemann S."/>
            <person name="Alexander J.E."/>
            <person name="Rich S.A."/>
            <person name="Livny J."/>
            <person name="Vlamakis H."/>
            <person name="Clish C."/>
            <person name="Bullock K."/>
            <person name="Deik A."/>
            <person name="Scott J."/>
            <person name="Pierce K.A."/>
            <person name="Xavier R.J."/>
            <person name="Alm E.J."/>
        </authorList>
    </citation>
    <scope>NUCLEOTIDE SEQUENCE</scope>
    <source>
        <strain evidence="13">BIOML-A21</strain>
    </source>
</reference>
<organism evidence="13">
    <name type="scientific">Bacteroides salyersiae</name>
    <dbReference type="NCBI Taxonomy" id="291644"/>
    <lineage>
        <taxon>Bacteria</taxon>
        <taxon>Pseudomonadati</taxon>
        <taxon>Bacteroidota</taxon>
        <taxon>Bacteroidia</taxon>
        <taxon>Bacteroidales</taxon>
        <taxon>Bacteroidaceae</taxon>
        <taxon>Bacteroides</taxon>
    </lineage>
</organism>
<dbReference type="InterPro" id="IPR027417">
    <property type="entry name" value="P-loop_NTPase"/>
</dbReference>
<evidence type="ECO:0000256" key="7">
    <source>
        <dbReference type="ARBA" id="ARBA00022840"/>
    </source>
</evidence>
<comment type="similarity">
    <text evidence="1">Belongs to the CpsD/CapB family.</text>
</comment>
<keyword evidence="10" id="KW-0812">Transmembrane</keyword>
<dbReference type="EMBL" id="VWMU01000521">
    <property type="protein sequence ID" value="KAA3701861.1"/>
    <property type="molecule type" value="Genomic_DNA"/>
</dbReference>
<keyword evidence="4 13" id="KW-0808">Transferase</keyword>
<feature type="non-terminal residue" evidence="13">
    <location>
        <position position="1"/>
    </location>
</feature>
<comment type="catalytic activity">
    <reaction evidence="9">
        <text>L-tyrosyl-[protein] + ATP = O-phospho-L-tyrosyl-[protein] + ADP + H(+)</text>
        <dbReference type="Rhea" id="RHEA:10596"/>
        <dbReference type="Rhea" id="RHEA-COMP:10136"/>
        <dbReference type="Rhea" id="RHEA-COMP:20101"/>
        <dbReference type="ChEBI" id="CHEBI:15378"/>
        <dbReference type="ChEBI" id="CHEBI:30616"/>
        <dbReference type="ChEBI" id="CHEBI:46858"/>
        <dbReference type="ChEBI" id="CHEBI:61978"/>
        <dbReference type="ChEBI" id="CHEBI:456216"/>
        <dbReference type="EC" id="2.7.10.2"/>
    </reaction>
</comment>
<dbReference type="GO" id="GO:0005524">
    <property type="term" value="F:ATP binding"/>
    <property type="evidence" value="ECO:0007669"/>
    <property type="project" value="UniProtKB-KW"/>
</dbReference>
<sequence length="376" mass="41923">IKEYNDVLLKRDKLVVGSSSKNPIVMDLNNSLGAMKQTIIRSVDNLIVGLNIQLKNIREQEEQTTKRIEAVPAQQKYVLTVERQQKIKEELYLYLLNKREENALTQAITESNARIIDAASGSSAPVAPKTMTIFLASIVLGLAIPVGVFWLLNVTDTKVRTRKELDEVLTIPFLGNIPRHSNNKGEDSDGIVVRENSRDSVSEAFRIIRTNMDFMRVKSEKLQVVMFTSANPGAGKTFVSSNLAMSIAQTNKKVVLLDVDIRKGTLSGIFSNSSNRMGLTHYLSGSTDKLDDIVGRSEEYDKLDVIFSGPVPPNPAELLLSERFDRLITELRQRYDYIIVDNVPAGMVADASIVNRVADLTIFVVRSGVMDRRQLP</sequence>
<proteinExistence type="inferred from homology"/>
<feature type="non-terminal residue" evidence="13">
    <location>
        <position position="376"/>
    </location>
</feature>
<dbReference type="CDD" id="cd05387">
    <property type="entry name" value="BY-kinase"/>
    <property type="match status" value="1"/>
</dbReference>
<evidence type="ECO:0000256" key="4">
    <source>
        <dbReference type="ARBA" id="ARBA00022679"/>
    </source>
</evidence>
<accession>A0A641MCW4</accession>
<dbReference type="GO" id="GO:0042802">
    <property type="term" value="F:identical protein binding"/>
    <property type="evidence" value="ECO:0007669"/>
    <property type="project" value="UniProtKB-ARBA"/>
</dbReference>
<dbReference type="SUPFAM" id="SSF52540">
    <property type="entry name" value="P-loop containing nucleoside triphosphate hydrolases"/>
    <property type="match status" value="1"/>
</dbReference>
<dbReference type="InterPro" id="IPR025669">
    <property type="entry name" value="AAA_dom"/>
</dbReference>
<evidence type="ECO:0000256" key="2">
    <source>
        <dbReference type="ARBA" id="ARBA00008883"/>
    </source>
</evidence>
<keyword evidence="10" id="KW-0472">Membrane</keyword>
<evidence type="ECO:0000256" key="10">
    <source>
        <dbReference type="SAM" id="Phobius"/>
    </source>
</evidence>
<keyword evidence="10" id="KW-1133">Transmembrane helix</keyword>
<dbReference type="Pfam" id="PF13807">
    <property type="entry name" value="GNVR"/>
    <property type="match status" value="1"/>
</dbReference>
<dbReference type="GO" id="GO:0004715">
    <property type="term" value="F:non-membrane spanning protein tyrosine kinase activity"/>
    <property type="evidence" value="ECO:0007669"/>
    <property type="project" value="UniProtKB-EC"/>
</dbReference>
<dbReference type="PANTHER" id="PTHR32309:SF13">
    <property type="entry name" value="FERRIC ENTEROBACTIN TRANSPORT PROTEIN FEPE"/>
    <property type="match status" value="1"/>
</dbReference>
<keyword evidence="7" id="KW-0067">ATP-binding</keyword>
<keyword evidence="5" id="KW-0547">Nucleotide-binding</keyword>
<dbReference type="PANTHER" id="PTHR32309">
    <property type="entry name" value="TYROSINE-PROTEIN KINASE"/>
    <property type="match status" value="1"/>
</dbReference>